<dbReference type="GO" id="GO:0008380">
    <property type="term" value="P:RNA splicing"/>
    <property type="evidence" value="ECO:0007669"/>
    <property type="project" value="UniProtKB-KW"/>
</dbReference>
<dbReference type="Gramene" id="RZC61860">
    <property type="protein sequence ID" value="RZC61860"/>
    <property type="gene ID" value="C5167_023616"/>
</dbReference>
<keyword evidence="1" id="KW-0507">mRNA processing</keyword>
<evidence type="ECO:0000256" key="3">
    <source>
        <dbReference type="PROSITE-ProRule" id="PRU00176"/>
    </source>
</evidence>
<dbReference type="InterPro" id="IPR000504">
    <property type="entry name" value="RRM_dom"/>
</dbReference>
<dbReference type="EMBL" id="CM010719">
    <property type="protein sequence ID" value="RZC61860.1"/>
    <property type="molecule type" value="Genomic_DNA"/>
</dbReference>
<dbReference type="InterPro" id="IPR012677">
    <property type="entry name" value="Nucleotide-bd_a/b_plait_sf"/>
</dbReference>
<reference evidence="6 7" key="1">
    <citation type="journal article" date="2018" name="Science">
        <title>The opium poppy genome and morphinan production.</title>
        <authorList>
            <person name="Guo L."/>
            <person name="Winzer T."/>
            <person name="Yang X."/>
            <person name="Li Y."/>
            <person name="Ning Z."/>
            <person name="He Z."/>
            <person name="Teodor R."/>
            <person name="Lu Y."/>
            <person name="Bowser T.A."/>
            <person name="Graham I.A."/>
            <person name="Ye K."/>
        </authorList>
    </citation>
    <scope>NUCLEOTIDE SEQUENCE [LARGE SCALE GENOMIC DNA]</scope>
    <source>
        <strain evidence="7">cv. HN1</strain>
        <tissue evidence="6">Leaves</tissue>
    </source>
</reference>
<dbReference type="InterPro" id="IPR035979">
    <property type="entry name" value="RBD_domain_sf"/>
</dbReference>
<protein>
    <recommendedName>
        <fullName evidence="5">RRM domain-containing protein</fullName>
    </recommendedName>
</protein>
<dbReference type="Pfam" id="PF00076">
    <property type="entry name" value="RRM_1"/>
    <property type="match status" value="1"/>
</dbReference>
<dbReference type="SMART" id="SM00360">
    <property type="entry name" value="RRM"/>
    <property type="match status" value="1"/>
</dbReference>
<dbReference type="SUPFAM" id="SSF54928">
    <property type="entry name" value="RNA-binding domain, RBD"/>
    <property type="match status" value="1"/>
</dbReference>
<name>A0A4Y7JP85_PAPSO</name>
<feature type="region of interest" description="Disordered" evidence="4">
    <location>
        <begin position="79"/>
        <end position="105"/>
    </location>
</feature>
<organism evidence="6 7">
    <name type="scientific">Papaver somniferum</name>
    <name type="common">Opium poppy</name>
    <dbReference type="NCBI Taxonomy" id="3469"/>
    <lineage>
        <taxon>Eukaryota</taxon>
        <taxon>Viridiplantae</taxon>
        <taxon>Streptophyta</taxon>
        <taxon>Embryophyta</taxon>
        <taxon>Tracheophyta</taxon>
        <taxon>Spermatophyta</taxon>
        <taxon>Magnoliopsida</taxon>
        <taxon>Ranunculales</taxon>
        <taxon>Papaveraceae</taxon>
        <taxon>Papaveroideae</taxon>
        <taxon>Papaver</taxon>
    </lineage>
</organism>
<evidence type="ECO:0000259" key="5">
    <source>
        <dbReference type="PROSITE" id="PS50102"/>
    </source>
</evidence>
<evidence type="ECO:0000313" key="7">
    <source>
        <dbReference type="Proteomes" id="UP000316621"/>
    </source>
</evidence>
<evidence type="ECO:0000313" key="6">
    <source>
        <dbReference type="EMBL" id="RZC61860.1"/>
    </source>
</evidence>
<dbReference type="PROSITE" id="PS50102">
    <property type="entry name" value="RRM"/>
    <property type="match status" value="1"/>
</dbReference>
<dbReference type="InterPro" id="IPR050907">
    <property type="entry name" value="SRSF"/>
</dbReference>
<evidence type="ECO:0000256" key="4">
    <source>
        <dbReference type="SAM" id="MobiDB-lite"/>
    </source>
</evidence>
<keyword evidence="3" id="KW-0694">RNA-binding</keyword>
<dbReference type="GO" id="GO:0003723">
    <property type="term" value="F:RNA binding"/>
    <property type="evidence" value="ECO:0007669"/>
    <property type="project" value="UniProtKB-UniRule"/>
</dbReference>
<evidence type="ECO:0000256" key="1">
    <source>
        <dbReference type="ARBA" id="ARBA00022664"/>
    </source>
</evidence>
<dbReference type="OMA" id="YECGEPN"/>
<dbReference type="AlphaFoldDB" id="A0A4Y7JP85"/>
<proteinExistence type="predicted"/>
<gene>
    <name evidence="6" type="ORF">C5167_023616</name>
</gene>
<feature type="domain" description="RRM" evidence="5">
    <location>
        <begin position="2"/>
        <end position="81"/>
    </location>
</feature>
<sequence>MSRVYVGNLDPRVSERELEDELRVYGVSGGISFSRDYACYVWVAQKPPGYAFVEFDDHRDAIDAIRGLDGKNSWRVKLSHNSKGESGGRAGGERGGGVRGGRSGGEDLKCYECGEPNWVCGRDVLSSKMGLLLGDSNSKGDLI</sequence>
<dbReference type="GO" id="GO:0006397">
    <property type="term" value="P:mRNA processing"/>
    <property type="evidence" value="ECO:0007669"/>
    <property type="project" value="UniProtKB-KW"/>
</dbReference>
<evidence type="ECO:0000256" key="2">
    <source>
        <dbReference type="ARBA" id="ARBA00023187"/>
    </source>
</evidence>
<keyword evidence="2" id="KW-0508">mRNA splicing</keyword>
<accession>A0A4Y7JP85</accession>
<keyword evidence="7" id="KW-1185">Reference proteome</keyword>
<dbReference type="PANTHER" id="PTHR23147">
    <property type="entry name" value="SERINE/ARGININE RICH SPLICING FACTOR"/>
    <property type="match status" value="1"/>
</dbReference>
<dbReference type="STRING" id="3469.A0A4Y7JP85"/>
<dbReference type="Proteomes" id="UP000316621">
    <property type="component" value="Chromosome 5"/>
</dbReference>
<dbReference type="Gene3D" id="3.30.70.330">
    <property type="match status" value="1"/>
</dbReference>
<feature type="compositionally biased region" description="Gly residues" evidence="4">
    <location>
        <begin position="85"/>
        <end position="103"/>
    </location>
</feature>